<comment type="function">
    <text evidence="2">Involved in regulation of actin and microtubule organization. Part of a WAVE complex that activates the Arp2/3 complex.</text>
</comment>
<protein>
    <recommendedName>
        <fullName evidence="2">Protein SCAR</fullName>
    </recommendedName>
    <alternativeName>
        <fullName evidence="2">Protein WAVE</fullName>
    </alternativeName>
</protein>
<feature type="domain" description="WH2" evidence="4">
    <location>
        <begin position="1070"/>
        <end position="1088"/>
    </location>
</feature>
<evidence type="ECO:0000256" key="3">
    <source>
        <dbReference type="SAM" id="MobiDB-lite"/>
    </source>
</evidence>
<reference evidence="5" key="1">
    <citation type="submission" date="2021-08" db="EMBL/GenBank/DDBJ databases">
        <title>WGS assembly of Ceratopteris richardii.</title>
        <authorList>
            <person name="Marchant D.B."/>
            <person name="Chen G."/>
            <person name="Jenkins J."/>
            <person name="Shu S."/>
            <person name="Leebens-Mack J."/>
            <person name="Grimwood J."/>
            <person name="Schmutz J."/>
            <person name="Soltis P."/>
            <person name="Soltis D."/>
            <person name="Chen Z.-H."/>
        </authorList>
    </citation>
    <scope>NUCLEOTIDE SEQUENCE</scope>
    <source>
        <strain evidence="5">Whitten #5841</strain>
        <tissue evidence="5">Leaf</tissue>
    </source>
</reference>
<dbReference type="PROSITE" id="PS51082">
    <property type="entry name" value="WH2"/>
    <property type="match status" value="1"/>
</dbReference>
<dbReference type="Proteomes" id="UP000825935">
    <property type="component" value="Chromosome 7"/>
</dbReference>
<evidence type="ECO:0000313" key="6">
    <source>
        <dbReference type="Proteomes" id="UP000825935"/>
    </source>
</evidence>
<evidence type="ECO:0000256" key="2">
    <source>
        <dbReference type="RuleBase" id="RU367034"/>
    </source>
</evidence>
<dbReference type="EMBL" id="CM035412">
    <property type="protein sequence ID" value="KAH7433895.1"/>
    <property type="molecule type" value="Genomic_DNA"/>
</dbReference>
<evidence type="ECO:0000259" key="4">
    <source>
        <dbReference type="PROSITE" id="PS51082"/>
    </source>
</evidence>
<keyword evidence="2" id="KW-0206">Cytoskeleton</keyword>
<dbReference type="InterPro" id="IPR028288">
    <property type="entry name" value="SCAR/WAVE_fam"/>
</dbReference>
<name>A0A8T2UCA4_CERRI</name>
<dbReference type="OrthoDB" id="1929108at2759"/>
<feature type="region of interest" description="Disordered" evidence="3">
    <location>
        <begin position="793"/>
        <end position="824"/>
    </location>
</feature>
<dbReference type="EMBL" id="CM035412">
    <property type="protein sequence ID" value="KAH7433891.1"/>
    <property type="molecule type" value="Genomic_DNA"/>
</dbReference>
<dbReference type="Gene3D" id="1.20.5.340">
    <property type="match status" value="1"/>
</dbReference>
<dbReference type="GO" id="GO:0071933">
    <property type="term" value="F:Arp2/3 complex binding"/>
    <property type="evidence" value="ECO:0007669"/>
    <property type="project" value="TreeGrafter"/>
</dbReference>
<dbReference type="AlphaFoldDB" id="A0A8T2UCA4"/>
<feature type="region of interest" description="Disordered" evidence="3">
    <location>
        <begin position="733"/>
        <end position="752"/>
    </location>
</feature>
<dbReference type="Gene3D" id="6.10.280.150">
    <property type="match status" value="2"/>
</dbReference>
<comment type="similarity">
    <text evidence="1 2">Belongs to the SCAR/WAVE family.</text>
</comment>
<dbReference type="InterPro" id="IPR003124">
    <property type="entry name" value="WH2_dom"/>
</dbReference>
<feature type="region of interest" description="Disordered" evidence="3">
    <location>
        <begin position="691"/>
        <end position="723"/>
    </location>
</feature>
<dbReference type="GO" id="GO:0005856">
    <property type="term" value="C:cytoskeleton"/>
    <property type="evidence" value="ECO:0007669"/>
    <property type="project" value="UniProtKB-SubCell"/>
</dbReference>
<dbReference type="GO" id="GO:0003779">
    <property type="term" value="F:actin binding"/>
    <property type="evidence" value="ECO:0007669"/>
    <property type="project" value="UniProtKB-UniRule"/>
</dbReference>
<feature type="region of interest" description="Disordered" evidence="3">
    <location>
        <begin position="441"/>
        <end position="460"/>
    </location>
</feature>
<feature type="region of interest" description="Disordered" evidence="3">
    <location>
        <begin position="308"/>
        <end position="344"/>
    </location>
</feature>
<dbReference type="PANTHER" id="PTHR12902">
    <property type="entry name" value="WASP-1"/>
    <property type="match status" value="1"/>
</dbReference>
<keyword evidence="6" id="KW-1185">Reference proteome</keyword>
<evidence type="ECO:0000313" key="5">
    <source>
        <dbReference type="EMBL" id="KAH7433891.1"/>
    </source>
</evidence>
<dbReference type="PANTHER" id="PTHR12902:SF1">
    <property type="entry name" value="WISKOTT-ALDRICH SYNDROME PROTEIN FAMILY MEMBER"/>
    <property type="match status" value="1"/>
</dbReference>
<comment type="subcellular location">
    <subcellularLocation>
        <location evidence="2">Cytoplasm</location>
        <location evidence="2">Cytoskeleton</location>
    </subcellularLocation>
</comment>
<dbReference type="GO" id="GO:2000601">
    <property type="term" value="P:positive regulation of Arp2/3 complex-mediated actin nucleation"/>
    <property type="evidence" value="ECO:0007669"/>
    <property type="project" value="TreeGrafter"/>
</dbReference>
<keyword evidence="2" id="KW-0963">Cytoplasm</keyword>
<evidence type="ECO:0000256" key="1">
    <source>
        <dbReference type="ARBA" id="ARBA00006993"/>
    </source>
</evidence>
<dbReference type="GO" id="GO:0034237">
    <property type="term" value="F:protein kinase A regulatory subunit binding"/>
    <property type="evidence" value="ECO:0007669"/>
    <property type="project" value="TreeGrafter"/>
</dbReference>
<dbReference type="GO" id="GO:0030036">
    <property type="term" value="P:actin cytoskeleton organization"/>
    <property type="evidence" value="ECO:0007669"/>
    <property type="project" value="UniProtKB-UniRule"/>
</dbReference>
<comment type="caution">
    <text evidence="5">The sequence shown here is derived from an EMBL/GenBank/DDBJ whole genome shotgun (WGS) entry which is preliminary data.</text>
</comment>
<organism evidence="5 6">
    <name type="scientific">Ceratopteris richardii</name>
    <name type="common">Triangle waterfern</name>
    <dbReference type="NCBI Taxonomy" id="49495"/>
    <lineage>
        <taxon>Eukaryota</taxon>
        <taxon>Viridiplantae</taxon>
        <taxon>Streptophyta</taxon>
        <taxon>Embryophyta</taxon>
        <taxon>Tracheophyta</taxon>
        <taxon>Polypodiopsida</taxon>
        <taxon>Polypodiidae</taxon>
        <taxon>Polypodiales</taxon>
        <taxon>Pteridineae</taxon>
        <taxon>Pteridaceae</taxon>
        <taxon>Parkerioideae</taxon>
        <taxon>Ceratopteris</taxon>
    </lineage>
</organism>
<sequence>MPLTRYEIRNEYSFANPDLYRAAAKDDPEGLLQGVAMAGLVGIVRQLGDLAEFAAEVFHDLHEDVLATAARSHELLVRMQQLEIEVPYIEKLMFAQSNCASFAYNPGLEWHGTIQNDQNHFTQGDLPRFIRNAYEDCRGPPRLFLLDKFDVAGAGACLKRYTDPSFFRMEWASSELMKAEKEHQDRKARRIKKKARRYRNAEMREAFFANHFQPRIHPVSLEAEDSARTSLHSHMPNAQHSLVQDELNAGLEGPGQKIRFSKVSKDKLGSNSKTDVDLQPEVVEPKESSIETTAEPLHHELECKETFAGSPDLSPQPEQKMKKSHGAFNDVNPVEPRFDSEKTGASASNNLEVQKKVLPLGTRISDDTTDFASETDNYMDAMTTIDSEVETEMEVSMVSKAVVKSNSNTTIEKDTLDVQKVTHDDLNYTREAEHVIEDHVVSSPDTPGEWSPERTKPLHVSSPSLTEEHEALFANEILTAQKSSVSIPAVGNDTSLPPLEDPTVGAGELLDTESAEVIPETPETPETCSSLQLETLSSAFDHLSESVVLLDGLSQETFTENISSLSHLGGKTIAPPDKGLSLVYQKKDSSVDSDSERSDCIMESSPVSSSVNSNIQPLKLLIESSRHCTIVIDSDDELEEMHVSSSSSPSLSSSILSSPRPATLATTILDNTPLSLLSPMKSSLDSLSSFSHESFNNMPPHSTSPSPSEEVGASSSFKSHTDVHMASPIHSLNEESNHEVTSEGDLSFHTGADLAGSVCDQHLSMEETEDLPPPPPLPPLEWRMTRRFGGNLSPSFEASESRSLFSQKPLRKHHSSFDSSSLPPIPQRIHTKHGEYMHTSQFPVCKGGFQETTMHSPKEELLRMKDVSTSLTDALMTKDSSGIHSPLNSDFTAIPSGSNEPIQITMSAKTSKVSEEPTEFSSRTDSLNVIHLETNKTTEALQSSRGSLKDDGEHDLTAFVIEKENTDVNHSNFSSKSNADSIDVKAPHETPVMNYLKLPAANNIIPAPPKLDRLSDISRPPLPPSRPMPLIPPKAEKNDALIAAIASHDRSKLKKVSGWSQSSGTSGTDSRELLFEQIRAGSFSLRRTKVEKEEQPRHITNVNVAAILEKANAIRQAFAGSDDEDDDDDDWSDD</sequence>
<keyword evidence="2" id="KW-0009">Actin-binding</keyword>
<proteinExistence type="inferred from homology"/>
<feature type="compositionally biased region" description="Low complexity" evidence="3">
    <location>
        <begin position="691"/>
        <end position="708"/>
    </location>
</feature>
<accession>A0A8T2UCA4</accession>
<gene>
    <name evidence="5" type="ORF">KP509_07G091400</name>
</gene>
<feature type="compositionally biased region" description="Polar residues" evidence="3">
    <location>
        <begin position="793"/>
        <end position="806"/>
    </location>
</feature>